<dbReference type="OrthoDB" id="4348675at2759"/>
<protein>
    <submittedName>
        <fullName evidence="1">Uncharacterized protein</fullName>
    </submittedName>
</protein>
<comment type="caution">
    <text evidence="1">The sequence shown here is derived from an EMBL/GenBank/DDBJ whole genome shotgun (WGS) entry which is preliminary data.</text>
</comment>
<organism evidence="1 2">
    <name type="scientific">Penicillium subrubescens</name>
    <dbReference type="NCBI Taxonomy" id="1316194"/>
    <lineage>
        <taxon>Eukaryota</taxon>
        <taxon>Fungi</taxon>
        <taxon>Dikarya</taxon>
        <taxon>Ascomycota</taxon>
        <taxon>Pezizomycotina</taxon>
        <taxon>Eurotiomycetes</taxon>
        <taxon>Eurotiomycetidae</taxon>
        <taxon>Eurotiales</taxon>
        <taxon>Aspergillaceae</taxon>
        <taxon>Penicillium</taxon>
    </lineage>
</organism>
<evidence type="ECO:0000313" key="2">
    <source>
        <dbReference type="Proteomes" id="UP000186955"/>
    </source>
</evidence>
<dbReference type="Proteomes" id="UP000186955">
    <property type="component" value="Unassembled WGS sequence"/>
</dbReference>
<accession>A0A1Q5UFQ6</accession>
<dbReference type="EMBL" id="MNBE01000286">
    <property type="protein sequence ID" value="OKP11318.1"/>
    <property type="molecule type" value="Genomic_DNA"/>
</dbReference>
<keyword evidence="2" id="KW-1185">Reference proteome</keyword>
<dbReference type="AlphaFoldDB" id="A0A1Q5UFQ6"/>
<name>A0A1Q5UFQ6_9EURO</name>
<proteinExistence type="predicted"/>
<evidence type="ECO:0000313" key="1">
    <source>
        <dbReference type="EMBL" id="OKP11318.1"/>
    </source>
</evidence>
<reference evidence="1 2" key="1">
    <citation type="submission" date="2016-10" db="EMBL/GenBank/DDBJ databases">
        <title>Genome sequence of the ascomycete fungus Penicillium subrubescens.</title>
        <authorList>
            <person name="De Vries R.P."/>
            <person name="Peng M."/>
            <person name="Dilokpimol A."/>
            <person name="Hilden K."/>
            <person name="Makela M.R."/>
            <person name="Grigoriev I."/>
            <person name="Riley R."/>
            <person name="Granchi Z."/>
        </authorList>
    </citation>
    <scope>NUCLEOTIDE SEQUENCE [LARGE SCALE GENOMIC DNA]</scope>
    <source>
        <strain evidence="1 2">CBS 132785</strain>
    </source>
</reference>
<sequence length="102" mass="11617">MQPRERFLELQHELIDTLTSWINGTFYMPPEAMASVLEHATHDIAMYRSYGLGGCYFYLKCTDVIGMMSSAIGELRSKRTFTCQVSQAMEDAVRALEQLQVS</sequence>
<gene>
    <name evidence="1" type="ORF">PENSUB_3155</name>
</gene>